<feature type="domain" description="WW" evidence="1">
    <location>
        <begin position="29"/>
        <end position="62"/>
    </location>
</feature>
<feature type="non-terminal residue" evidence="2">
    <location>
        <position position="1"/>
    </location>
</feature>
<dbReference type="EMBL" id="CAUYUJ010002358">
    <property type="protein sequence ID" value="CAK0800421.1"/>
    <property type="molecule type" value="Genomic_DNA"/>
</dbReference>
<dbReference type="PROSITE" id="PS50020">
    <property type="entry name" value="WW_DOMAIN_2"/>
    <property type="match status" value="1"/>
</dbReference>
<feature type="non-terminal residue" evidence="2">
    <location>
        <position position="111"/>
    </location>
</feature>
<dbReference type="InterPro" id="IPR036020">
    <property type="entry name" value="WW_dom_sf"/>
</dbReference>
<dbReference type="SUPFAM" id="SSF51045">
    <property type="entry name" value="WW domain"/>
    <property type="match status" value="1"/>
</dbReference>
<gene>
    <name evidence="2" type="ORF">PCOR1329_LOCUS8579</name>
</gene>
<sequence length="111" mass="12055">ETNQTVWQRPEGPNVKVVDGSTALAAQTNTAPVTWFRCCTPQNQFYYNCPATGQTVWERPSGPNDHIMDHPAMPQQHQQAACQAMSPMGAYGAMPGCMPGMMPGMVPGMMP</sequence>
<protein>
    <recommendedName>
        <fullName evidence="1">WW domain-containing protein</fullName>
    </recommendedName>
</protein>
<keyword evidence="3" id="KW-1185">Reference proteome</keyword>
<proteinExistence type="predicted"/>
<dbReference type="Proteomes" id="UP001189429">
    <property type="component" value="Unassembled WGS sequence"/>
</dbReference>
<evidence type="ECO:0000313" key="3">
    <source>
        <dbReference type="Proteomes" id="UP001189429"/>
    </source>
</evidence>
<comment type="caution">
    <text evidence="2">The sequence shown here is derived from an EMBL/GenBank/DDBJ whole genome shotgun (WGS) entry which is preliminary data.</text>
</comment>
<evidence type="ECO:0000313" key="2">
    <source>
        <dbReference type="EMBL" id="CAK0800421.1"/>
    </source>
</evidence>
<evidence type="ECO:0000259" key="1">
    <source>
        <dbReference type="PROSITE" id="PS50020"/>
    </source>
</evidence>
<dbReference type="InterPro" id="IPR001202">
    <property type="entry name" value="WW_dom"/>
</dbReference>
<dbReference type="Gene3D" id="2.20.70.10">
    <property type="match status" value="1"/>
</dbReference>
<accession>A0ABN9Q7P7</accession>
<organism evidence="2 3">
    <name type="scientific">Prorocentrum cordatum</name>
    <dbReference type="NCBI Taxonomy" id="2364126"/>
    <lineage>
        <taxon>Eukaryota</taxon>
        <taxon>Sar</taxon>
        <taxon>Alveolata</taxon>
        <taxon>Dinophyceae</taxon>
        <taxon>Prorocentrales</taxon>
        <taxon>Prorocentraceae</taxon>
        <taxon>Prorocentrum</taxon>
    </lineage>
</organism>
<name>A0ABN9Q7P7_9DINO</name>
<reference evidence="2" key="1">
    <citation type="submission" date="2023-10" db="EMBL/GenBank/DDBJ databases">
        <authorList>
            <person name="Chen Y."/>
            <person name="Shah S."/>
            <person name="Dougan E. K."/>
            <person name="Thang M."/>
            <person name="Chan C."/>
        </authorList>
    </citation>
    <scope>NUCLEOTIDE SEQUENCE [LARGE SCALE GENOMIC DNA]</scope>
</reference>